<reference evidence="2 3" key="1">
    <citation type="submission" date="2021-08" db="EMBL/GenBank/DDBJ databases">
        <authorList>
            <person name="Peeters C."/>
        </authorList>
    </citation>
    <scope>NUCLEOTIDE SEQUENCE [LARGE SCALE GENOMIC DNA]</scope>
    <source>
        <strain evidence="2 3">LMG 32289</strain>
    </source>
</reference>
<proteinExistence type="predicted"/>
<sequence length="375" mass="41028">MLRISILPRLQIRDDAATAPAPALDVSRLVALLGHIEATGNIAQSAEAIALSYRYAWGILRDAETLFGGALIAKTRGRGSTLTPMAQQLVWASKRIAARLSPTLDSLASELEIELKKLMVASDPAVRLHASHGFAVAALRDFLVEHKVRHDLKYCGSLEAVAALAEHACDIAGFHVPIGDLEDDMVRRITSWLRPETHCLIHLAVRTQGLFVRPGNPLGVRSLEDLVRSDVRFVNRQQGSGTRLLLDLMLARRNIDPNRIEGFNNGEFTHAAVAAYIGSGMADVGFGVETAARRFGLEFVPVLKERYFFAIEQKMLQSPALAEAVAALKSRSFRERVDALPGYDGALTGVVQTMEQAFPNLPELAPLSPRERGRM</sequence>
<dbReference type="EMBL" id="CAJZAG010000003">
    <property type="protein sequence ID" value="CAG9169724.1"/>
    <property type="molecule type" value="Genomic_DNA"/>
</dbReference>
<dbReference type="PANTHER" id="PTHR38431:SF1">
    <property type="entry name" value="BLL2305 PROTEIN"/>
    <property type="match status" value="1"/>
</dbReference>
<dbReference type="PANTHER" id="PTHR38431">
    <property type="entry name" value="BLL2305 PROTEIN"/>
    <property type="match status" value="1"/>
</dbReference>
<dbReference type="SUPFAM" id="SSF46785">
    <property type="entry name" value="Winged helix' DNA-binding domain"/>
    <property type="match status" value="1"/>
</dbReference>
<organism evidence="2 3">
    <name type="scientific">Cupriavidus pampae</name>
    <dbReference type="NCBI Taxonomy" id="659251"/>
    <lineage>
        <taxon>Bacteria</taxon>
        <taxon>Pseudomonadati</taxon>
        <taxon>Pseudomonadota</taxon>
        <taxon>Betaproteobacteria</taxon>
        <taxon>Burkholderiales</taxon>
        <taxon>Burkholderiaceae</taxon>
        <taxon>Cupriavidus</taxon>
    </lineage>
</organism>
<comment type="caution">
    <text evidence="2">The sequence shown here is derived from an EMBL/GenBank/DDBJ whole genome shotgun (WGS) entry which is preliminary data.</text>
</comment>
<dbReference type="SUPFAM" id="SSF53850">
    <property type="entry name" value="Periplasmic binding protein-like II"/>
    <property type="match status" value="1"/>
</dbReference>
<evidence type="ECO:0000259" key="1">
    <source>
        <dbReference type="Pfam" id="PF12727"/>
    </source>
</evidence>
<dbReference type="RefSeq" id="WP_223985228.1">
    <property type="nucleotide sequence ID" value="NZ_CAJZAG010000003.1"/>
</dbReference>
<accession>A0ABN7YAY5</accession>
<dbReference type="Pfam" id="PF12727">
    <property type="entry name" value="PBP_like"/>
    <property type="match status" value="1"/>
</dbReference>
<dbReference type="Gene3D" id="1.10.10.10">
    <property type="entry name" value="Winged helix-like DNA-binding domain superfamily/Winged helix DNA-binding domain"/>
    <property type="match status" value="1"/>
</dbReference>
<dbReference type="Proteomes" id="UP000706525">
    <property type="component" value="Unassembled WGS sequence"/>
</dbReference>
<evidence type="ECO:0000313" key="3">
    <source>
        <dbReference type="Proteomes" id="UP000706525"/>
    </source>
</evidence>
<name>A0ABN7YAY5_9BURK</name>
<dbReference type="InterPro" id="IPR036390">
    <property type="entry name" value="WH_DNA-bd_sf"/>
</dbReference>
<dbReference type="InterPro" id="IPR036388">
    <property type="entry name" value="WH-like_DNA-bd_sf"/>
</dbReference>
<keyword evidence="3" id="KW-1185">Reference proteome</keyword>
<dbReference type="InterPro" id="IPR024370">
    <property type="entry name" value="PBP_domain"/>
</dbReference>
<gene>
    <name evidence="2" type="ORF">LMG32289_01816</name>
</gene>
<protein>
    <recommendedName>
        <fullName evidence="1">PBP domain-containing protein</fullName>
    </recommendedName>
</protein>
<feature type="domain" description="PBP" evidence="1">
    <location>
        <begin position="146"/>
        <end position="328"/>
    </location>
</feature>
<evidence type="ECO:0000313" key="2">
    <source>
        <dbReference type="EMBL" id="CAG9169724.1"/>
    </source>
</evidence>